<evidence type="ECO:0000313" key="2">
    <source>
        <dbReference type="EMBL" id="SDZ99739.1"/>
    </source>
</evidence>
<gene>
    <name evidence="2" type="ORF">SAMN05421875_10418</name>
</gene>
<name>A0A1H3XK69_9BURK</name>
<sequence>MAQSPATDTDPDVTPSAPVPARTQRRTDTTTHPAPQAHNNGPEDLDAPEGRLPHERDEAAAMTGGIPSPRMEQGFQDLQRGLEDTDQGLRAHRVGQKPIRSDATK</sequence>
<feature type="region of interest" description="Disordered" evidence="1">
    <location>
        <begin position="1"/>
        <end position="105"/>
    </location>
</feature>
<proteinExistence type="predicted"/>
<organism evidence="2 3">
    <name type="scientific">Acidovorax soli</name>
    <dbReference type="NCBI Taxonomy" id="592050"/>
    <lineage>
        <taxon>Bacteria</taxon>
        <taxon>Pseudomonadati</taxon>
        <taxon>Pseudomonadota</taxon>
        <taxon>Betaproteobacteria</taxon>
        <taxon>Burkholderiales</taxon>
        <taxon>Comamonadaceae</taxon>
        <taxon>Acidovorax</taxon>
    </lineage>
</organism>
<accession>A0A1H3XK69</accession>
<dbReference type="Proteomes" id="UP000199002">
    <property type="component" value="Unassembled WGS sequence"/>
</dbReference>
<dbReference type="RefSeq" id="WP_092697242.1">
    <property type="nucleotide sequence ID" value="NZ_CAXIQL010000002.1"/>
</dbReference>
<dbReference type="AlphaFoldDB" id="A0A1H3XK69"/>
<feature type="compositionally biased region" description="Basic and acidic residues" evidence="1">
    <location>
        <begin position="80"/>
        <end position="89"/>
    </location>
</feature>
<dbReference type="STRING" id="592050.SAMN05421875_10418"/>
<dbReference type="EMBL" id="FNQJ01000004">
    <property type="protein sequence ID" value="SDZ99739.1"/>
    <property type="molecule type" value="Genomic_DNA"/>
</dbReference>
<feature type="compositionally biased region" description="Basic and acidic residues" evidence="1">
    <location>
        <begin position="48"/>
        <end position="59"/>
    </location>
</feature>
<dbReference type="GeneID" id="34233432"/>
<protein>
    <submittedName>
        <fullName evidence="2">Uncharacterized protein</fullName>
    </submittedName>
</protein>
<evidence type="ECO:0000313" key="3">
    <source>
        <dbReference type="Proteomes" id="UP000199002"/>
    </source>
</evidence>
<reference evidence="3" key="1">
    <citation type="submission" date="2016-10" db="EMBL/GenBank/DDBJ databases">
        <authorList>
            <person name="Varghese N."/>
            <person name="Submissions S."/>
        </authorList>
    </citation>
    <scope>NUCLEOTIDE SEQUENCE [LARGE SCALE GENOMIC DNA]</scope>
    <source>
        <strain evidence="3">DSM 25157</strain>
    </source>
</reference>
<feature type="compositionally biased region" description="Polar residues" evidence="1">
    <location>
        <begin position="30"/>
        <end position="39"/>
    </location>
</feature>
<keyword evidence="3" id="KW-1185">Reference proteome</keyword>
<evidence type="ECO:0000256" key="1">
    <source>
        <dbReference type="SAM" id="MobiDB-lite"/>
    </source>
</evidence>